<feature type="transmembrane region" description="Helical" evidence="3">
    <location>
        <begin position="170"/>
        <end position="189"/>
    </location>
</feature>
<dbReference type="AlphaFoldDB" id="A0A673NHA5"/>
<reference evidence="4" key="2">
    <citation type="submission" date="2025-09" db="UniProtKB">
        <authorList>
            <consortium name="Ensembl"/>
        </authorList>
    </citation>
    <scope>IDENTIFICATION</scope>
</reference>
<accession>A0A673NHA5</accession>
<keyword evidence="5" id="KW-1185">Reference proteome</keyword>
<evidence type="ECO:0000313" key="5">
    <source>
        <dbReference type="Proteomes" id="UP000472270"/>
    </source>
</evidence>
<dbReference type="Proteomes" id="UP000472270">
    <property type="component" value="Unassembled WGS sequence"/>
</dbReference>
<keyword evidence="3" id="KW-0812">Transmembrane</keyword>
<feature type="transmembrane region" description="Helical" evidence="3">
    <location>
        <begin position="83"/>
        <end position="106"/>
    </location>
</feature>
<sequence length="478" mass="55285">MPKKKGNKGKGKGKGKKEGKHESKADKESEIEKFKSNADLWEAKFNITEISRVEYREATRALAKANEELANQQYRAEKDTNDIITATVSLPLSFYISIINISIAALEEQLKREKAKALQEKDLLVAEYMQKIDALEERFKQRSNDFQRMQGELKTIKHFRKIKANLEENLITILLILLLNPLLISFPSLWLITAYMTFVCVYMTFVCLSFVFIGVKSSVFAPNRQLGTASHTVFKENVRLNEALNYYVKEAEELKSTNITLKEKNASLALLKVLFTLEKEKNTMRSQQNEISELRAKLVTLEQALGIMSGEFEQEREEVERRAMVSMQANSADLERLEMLLAAREKELGQVKRLAQSIIEQRKELELFFHEALDHVRKEIRTQQEALKAYRWRMNEARAGRLEYPRIRTFSNAPHSTNDVQTDLEEADKWSNLKSSSVDISDLTWEQKERLLNLLFAKFNGQKTSTAMRSLKESRIQI</sequence>
<dbReference type="PANTHER" id="PTHR14845:SF5">
    <property type="entry name" value="BASAL BODY-ORIENTATION FACTOR 1"/>
    <property type="match status" value="1"/>
</dbReference>
<feature type="coiled-coil region" evidence="1">
    <location>
        <begin position="277"/>
        <end position="304"/>
    </location>
</feature>
<evidence type="ECO:0000256" key="2">
    <source>
        <dbReference type="SAM" id="MobiDB-lite"/>
    </source>
</evidence>
<evidence type="ECO:0008006" key="6">
    <source>
        <dbReference type="Google" id="ProtNLM"/>
    </source>
</evidence>
<keyword evidence="3" id="KW-1133">Transmembrane helix</keyword>
<evidence type="ECO:0000256" key="3">
    <source>
        <dbReference type="SAM" id="Phobius"/>
    </source>
</evidence>
<keyword evidence="1" id="KW-0175">Coiled coil</keyword>
<feature type="region of interest" description="Disordered" evidence="2">
    <location>
        <begin position="1"/>
        <end position="30"/>
    </location>
</feature>
<proteinExistence type="predicted"/>
<protein>
    <recommendedName>
        <fullName evidence="6">Basal body-orientation factor 1</fullName>
    </recommendedName>
</protein>
<name>A0A673NHA5_9TELE</name>
<keyword evidence="3" id="KW-0472">Membrane</keyword>
<dbReference type="Ensembl" id="ENSSRHT00000102869.1">
    <property type="protein sequence ID" value="ENSSRHP00000100163.1"/>
    <property type="gene ID" value="ENSSRHG00000049081.1"/>
</dbReference>
<feature type="compositionally biased region" description="Basic residues" evidence="2">
    <location>
        <begin position="1"/>
        <end position="18"/>
    </location>
</feature>
<feature type="transmembrane region" description="Helical" evidence="3">
    <location>
        <begin position="195"/>
        <end position="215"/>
    </location>
</feature>
<evidence type="ECO:0000313" key="4">
    <source>
        <dbReference type="Ensembl" id="ENSSRHP00000100163.1"/>
    </source>
</evidence>
<evidence type="ECO:0000256" key="1">
    <source>
        <dbReference type="SAM" id="Coils"/>
    </source>
</evidence>
<reference evidence="4" key="1">
    <citation type="submission" date="2025-08" db="UniProtKB">
        <authorList>
            <consortium name="Ensembl"/>
        </authorList>
    </citation>
    <scope>IDENTIFICATION</scope>
</reference>
<dbReference type="PANTHER" id="PTHR14845">
    <property type="entry name" value="COILED-COIL DOMAIN-CONTAINING 166"/>
    <property type="match status" value="1"/>
</dbReference>
<feature type="compositionally biased region" description="Basic and acidic residues" evidence="2">
    <location>
        <begin position="19"/>
        <end position="30"/>
    </location>
</feature>
<organism evidence="4 5">
    <name type="scientific">Sinocyclocheilus rhinocerous</name>
    <dbReference type="NCBI Taxonomy" id="307959"/>
    <lineage>
        <taxon>Eukaryota</taxon>
        <taxon>Metazoa</taxon>
        <taxon>Chordata</taxon>
        <taxon>Craniata</taxon>
        <taxon>Vertebrata</taxon>
        <taxon>Euteleostomi</taxon>
        <taxon>Actinopterygii</taxon>
        <taxon>Neopterygii</taxon>
        <taxon>Teleostei</taxon>
        <taxon>Ostariophysi</taxon>
        <taxon>Cypriniformes</taxon>
        <taxon>Cyprinidae</taxon>
        <taxon>Cyprininae</taxon>
        <taxon>Sinocyclocheilus</taxon>
    </lineage>
</organism>